<keyword evidence="2" id="KW-0645">Protease</keyword>
<dbReference type="EMBL" id="CP155573">
    <property type="protein sequence ID" value="XFO65857.1"/>
    <property type="molecule type" value="Genomic_DNA"/>
</dbReference>
<evidence type="ECO:0000313" key="6">
    <source>
        <dbReference type="Proteomes" id="UP000216752"/>
    </source>
</evidence>
<evidence type="ECO:0000313" key="5">
    <source>
        <dbReference type="EMBL" id="XFO65857.1"/>
    </source>
</evidence>
<organism evidence="5 6">
    <name type="scientific">Sporomusa silvacetica DSM 10669</name>
    <dbReference type="NCBI Taxonomy" id="1123289"/>
    <lineage>
        <taxon>Bacteria</taxon>
        <taxon>Bacillati</taxon>
        <taxon>Bacillota</taxon>
        <taxon>Negativicutes</taxon>
        <taxon>Selenomonadales</taxon>
        <taxon>Sporomusaceae</taxon>
        <taxon>Sporomusa</taxon>
    </lineage>
</organism>
<evidence type="ECO:0000256" key="3">
    <source>
        <dbReference type="ARBA" id="ARBA00022801"/>
    </source>
</evidence>
<reference evidence="5" key="1">
    <citation type="submission" date="2024-05" db="EMBL/GenBank/DDBJ databases">
        <title>Isolation and characterization of Sporomusa carbonis sp. nov., a carboxydotrophic hydrogenogen in the genus of Sporomusa isolated from a charcoal burning pile.</title>
        <authorList>
            <person name="Boeer T."/>
            <person name="Rosenbaum F."/>
            <person name="Eysell L."/>
            <person name="Mueller V."/>
            <person name="Daniel R."/>
            <person name="Poehlein A."/>
        </authorList>
    </citation>
    <scope>NUCLEOTIDE SEQUENCE [LARGE SCALE GENOMIC DNA]</scope>
    <source>
        <strain evidence="5">DSM 10669</strain>
    </source>
</reference>
<feature type="domain" description="Prohead serine protease" evidence="4">
    <location>
        <begin position="21"/>
        <end position="165"/>
    </location>
</feature>
<gene>
    <name evidence="5" type="ORF">SPSIL_020040</name>
</gene>
<dbReference type="Pfam" id="PF04586">
    <property type="entry name" value="Peptidase_S78"/>
    <property type="match status" value="1"/>
</dbReference>
<dbReference type="InterPro" id="IPR054613">
    <property type="entry name" value="Peptidase_S78_dom"/>
</dbReference>
<evidence type="ECO:0000259" key="4">
    <source>
        <dbReference type="Pfam" id="PF04586"/>
    </source>
</evidence>
<dbReference type="RefSeq" id="WP_094604751.1">
    <property type="nucleotide sequence ID" value="NZ_CP155573.1"/>
</dbReference>
<name>A0ABZ3IJL0_9FIRM</name>
<proteinExistence type="predicted"/>
<dbReference type="InterPro" id="IPR006433">
    <property type="entry name" value="Prohead_protease"/>
</dbReference>
<dbReference type="Proteomes" id="UP000216752">
    <property type="component" value="Chromosome"/>
</dbReference>
<sequence length="187" mass="20355">MKEIRTATINPGDPAGTSDLILIGQPIVFDTPAVIGGQYTEVVKRGALDNTDMSDCRLLYNHDLSKVPLAKTPKTMQLTVSPAGLQMKAQLPDTEEARSVHTAVKRGDLSGMSFSFTVPPGGDSYDAATNTRTINKIAKIYECSICPWPAYSQTSVEARSIMETAKQKIGQIDQMKIKINQILKRGI</sequence>
<evidence type="ECO:0000256" key="2">
    <source>
        <dbReference type="ARBA" id="ARBA00022670"/>
    </source>
</evidence>
<protein>
    <recommendedName>
        <fullName evidence="4">Prohead serine protease domain-containing protein</fullName>
    </recommendedName>
</protein>
<keyword evidence="1" id="KW-1188">Viral release from host cell</keyword>
<dbReference type="NCBIfam" id="TIGR01543">
    <property type="entry name" value="proheadase_HK97"/>
    <property type="match status" value="1"/>
</dbReference>
<keyword evidence="3" id="KW-0378">Hydrolase</keyword>
<keyword evidence="6" id="KW-1185">Reference proteome</keyword>
<accession>A0ABZ3IJL0</accession>
<evidence type="ECO:0000256" key="1">
    <source>
        <dbReference type="ARBA" id="ARBA00022612"/>
    </source>
</evidence>